<evidence type="ECO:0000256" key="2">
    <source>
        <dbReference type="ARBA" id="ARBA00023125"/>
    </source>
</evidence>
<dbReference type="OrthoDB" id="9816541at2"/>
<dbReference type="SMART" id="SM00345">
    <property type="entry name" value="HTH_GNTR"/>
    <property type="match status" value="2"/>
</dbReference>
<dbReference type="InterPro" id="IPR000524">
    <property type="entry name" value="Tscrpt_reg_HTH_GntR"/>
</dbReference>
<feature type="domain" description="HTH gntR-type" evidence="4">
    <location>
        <begin position="256"/>
        <end position="324"/>
    </location>
</feature>
<keyword evidence="2" id="KW-0238">DNA-binding</keyword>
<keyword evidence="6" id="KW-1185">Reference proteome</keyword>
<dbReference type="GO" id="GO:0003677">
    <property type="term" value="F:DNA binding"/>
    <property type="evidence" value="ECO:0007669"/>
    <property type="project" value="UniProtKB-KW"/>
</dbReference>
<dbReference type="InterPro" id="IPR050679">
    <property type="entry name" value="Bact_HTH_transcr_reg"/>
</dbReference>
<reference evidence="5" key="1">
    <citation type="submission" date="2017-04" db="EMBL/GenBank/DDBJ databases">
        <title>Complete Genome Sequences of Twelve Strains of a Stable Defined Moderately Diverse Mouse Microbiota 2 (sDMDMm2).</title>
        <authorList>
            <person name="Uchimura Y."/>
            <person name="Wyss M."/>
            <person name="Brugiroux S."/>
            <person name="Limenitakis J.P."/>
            <person name="Stecher B."/>
            <person name="McCoy K.D."/>
            <person name="Macpherson A.J."/>
        </authorList>
    </citation>
    <scope>NUCLEOTIDE SEQUENCE</scope>
    <source>
        <strain evidence="5">YL58</strain>
    </source>
</reference>
<dbReference type="InterPro" id="IPR036390">
    <property type="entry name" value="WH_DNA-bd_sf"/>
</dbReference>
<organism evidence="5 6">
    <name type="scientific">Blautia pseudococcoides</name>
    <dbReference type="NCBI Taxonomy" id="1796616"/>
    <lineage>
        <taxon>Bacteria</taxon>
        <taxon>Bacillati</taxon>
        <taxon>Bacillota</taxon>
        <taxon>Clostridia</taxon>
        <taxon>Lachnospirales</taxon>
        <taxon>Lachnospiraceae</taxon>
        <taxon>Blautia</taxon>
    </lineage>
</organism>
<keyword evidence="1" id="KW-0805">Transcription regulation</keyword>
<evidence type="ECO:0000313" key="5">
    <source>
        <dbReference type="EMBL" id="ANU75781.2"/>
    </source>
</evidence>
<name>A0A1C7I843_9FIRM</name>
<dbReference type="InterPro" id="IPR036388">
    <property type="entry name" value="WH-like_DNA-bd_sf"/>
</dbReference>
<feature type="domain" description="HTH gntR-type" evidence="4">
    <location>
        <begin position="8"/>
        <end position="77"/>
    </location>
</feature>
<dbReference type="KEGG" id="byl:A4V09_08360"/>
<dbReference type="SUPFAM" id="SSF46785">
    <property type="entry name" value="Winged helix' DNA-binding domain"/>
    <property type="match status" value="2"/>
</dbReference>
<protein>
    <recommendedName>
        <fullName evidence="4">HTH gntR-type domain-containing protein</fullName>
    </recommendedName>
</protein>
<keyword evidence="3" id="KW-0804">Transcription</keyword>
<dbReference type="Proteomes" id="UP000092574">
    <property type="component" value="Chromosome"/>
</dbReference>
<dbReference type="AlphaFoldDB" id="A0A1C7I843"/>
<dbReference type="Pfam" id="PF00392">
    <property type="entry name" value="GntR"/>
    <property type="match status" value="2"/>
</dbReference>
<dbReference type="GO" id="GO:0003700">
    <property type="term" value="F:DNA-binding transcription factor activity"/>
    <property type="evidence" value="ECO:0007669"/>
    <property type="project" value="InterPro"/>
</dbReference>
<dbReference type="CDD" id="cd07377">
    <property type="entry name" value="WHTH_GntR"/>
    <property type="match status" value="1"/>
</dbReference>
<proteinExistence type="predicted"/>
<evidence type="ECO:0000313" key="6">
    <source>
        <dbReference type="Proteomes" id="UP000092574"/>
    </source>
</evidence>
<dbReference type="PANTHER" id="PTHR44846:SF1">
    <property type="entry name" value="MANNOSYL-D-GLYCERATE TRANSPORT_METABOLISM SYSTEM REPRESSOR MNGR-RELATED"/>
    <property type="match status" value="1"/>
</dbReference>
<dbReference type="GO" id="GO:0045892">
    <property type="term" value="P:negative regulation of DNA-templated transcription"/>
    <property type="evidence" value="ECO:0007669"/>
    <property type="project" value="TreeGrafter"/>
</dbReference>
<evidence type="ECO:0000256" key="3">
    <source>
        <dbReference type="ARBA" id="ARBA00023163"/>
    </source>
</evidence>
<dbReference type="PANTHER" id="PTHR44846">
    <property type="entry name" value="MANNOSYL-D-GLYCERATE TRANSPORT/METABOLISM SYSTEM REPRESSOR MNGR-RELATED"/>
    <property type="match status" value="1"/>
</dbReference>
<dbReference type="Gene3D" id="1.10.10.10">
    <property type="entry name" value="Winged helix-like DNA-binding domain superfamily/Winged helix DNA-binding domain"/>
    <property type="match status" value="2"/>
</dbReference>
<dbReference type="PROSITE" id="PS50949">
    <property type="entry name" value="HTH_GNTR"/>
    <property type="match status" value="2"/>
</dbReference>
<gene>
    <name evidence="5" type="ORF">A4V09_08360</name>
</gene>
<dbReference type="STRING" id="1796616.A4V09_08360"/>
<evidence type="ECO:0000256" key="1">
    <source>
        <dbReference type="ARBA" id="ARBA00023015"/>
    </source>
</evidence>
<evidence type="ECO:0000259" key="4">
    <source>
        <dbReference type="PROSITE" id="PS50949"/>
    </source>
</evidence>
<accession>A0A1C7I843</accession>
<dbReference type="EMBL" id="CP015405">
    <property type="protein sequence ID" value="ANU75781.2"/>
    <property type="molecule type" value="Genomic_DNA"/>
</dbReference>
<sequence length="499" mass="57168">MVGMEEPSTLFQYLYTTLTAEIHTEKLRYGERLPSIRELCRIYNVGIRTVNDVLKALNDNGYIKTEIRKNATVIYRNDELTDSLRAKQLLARKEAVVDLLKTMGCFFPHIIASGAMMCDTSHLEEMIRSARGLTDKPIKEKWRVSTHIIQQIISFHGNRLLTELFINMNIYGQVPVLEGFKNPFLDMTWDRERNISYLFDAIKAKDYEGLYTRIEELYVNGARKVEKYLEELAEIYPQFSNLEKSAYQWDARNGRVFLYMEISRQLASKIGKNIYPVNGSLPTIMELADEYAVSPSTVRKALGVLNTLGIVRTVKKAGSIVTLNAAASFDIQIKDAAMKRDAVTFLSALHMCAMTCRTIALLGFDRLEPETIHRLVIEGADEDNRSVAFILIKALVKAQPYNGIREIYAQMELLLSWGYYFSFAQRNKEQYQFVHEKSKTALQFLLIKEKTAFADIIQEIYMDIFTLIRNTLVSYGAMEGICLAPPAPDTFEKNRTLLH</sequence>